<dbReference type="EMBL" id="JAWDJX010000121">
    <property type="protein sequence ID" value="KAK3046034.1"/>
    <property type="molecule type" value="Genomic_DNA"/>
</dbReference>
<reference evidence="2" key="1">
    <citation type="submission" date="2023-04" db="EMBL/GenBank/DDBJ databases">
        <title>Black Yeasts Isolated from many extreme environments.</title>
        <authorList>
            <person name="Coleine C."/>
            <person name="Stajich J.E."/>
            <person name="Selbmann L."/>
        </authorList>
    </citation>
    <scope>NUCLEOTIDE SEQUENCE</scope>
    <source>
        <strain evidence="2">CCFEE 5312</strain>
    </source>
</reference>
<dbReference type="GO" id="GO:0006139">
    <property type="term" value="P:nucleobase-containing compound metabolic process"/>
    <property type="evidence" value="ECO:0007669"/>
    <property type="project" value="InterPro"/>
</dbReference>
<protein>
    <recommendedName>
        <fullName evidence="1">3'-5' exonuclease domain-containing protein</fullName>
    </recommendedName>
</protein>
<evidence type="ECO:0000259" key="1">
    <source>
        <dbReference type="Pfam" id="PF01612"/>
    </source>
</evidence>
<dbReference type="Proteomes" id="UP001271007">
    <property type="component" value="Unassembled WGS sequence"/>
</dbReference>
<dbReference type="InterPro" id="IPR002562">
    <property type="entry name" value="3'-5'_exonuclease_dom"/>
</dbReference>
<dbReference type="GO" id="GO:0008408">
    <property type="term" value="F:3'-5' exonuclease activity"/>
    <property type="evidence" value="ECO:0007669"/>
    <property type="project" value="InterPro"/>
</dbReference>
<dbReference type="AlphaFoldDB" id="A0AAJ0D584"/>
<dbReference type="PANTHER" id="PTHR43040">
    <property type="entry name" value="RIBONUCLEASE D"/>
    <property type="match status" value="1"/>
</dbReference>
<organism evidence="2 3">
    <name type="scientific">Extremus antarcticus</name>
    <dbReference type="NCBI Taxonomy" id="702011"/>
    <lineage>
        <taxon>Eukaryota</taxon>
        <taxon>Fungi</taxon>
        <taxon>Dikarya</taxon>
        <taxon>Ascomycota</taxon>
        <taxon>Pezizomycotina</taxon>
        <taxon>Dothideomycetes</taxon>
        <taxon>Dothideomycetidae</taxon>
        <taxon>Mycosphaerellales</taxon>
        <taxon>Extremaceae</taxon>
        <taxon>Extremus</taxon>
    </lineage>
</organism>
<dbReference type="GO" id="GO:0003676">
    <property type="term" value="F:nucleic acid binding"/>
    <property type="evidence" value="ECO:0007669"/>
    <property type="project" value="InterPro"/>
</dbReference>
<proteinExistence type="predicted"/>
<dbReference type="InterPro" id="IPR036397">
    <property type="entry name" value="RNaseH_sf"/>
</dbReference>
<feature type="domain" description="3'-5' exonuclease" evidence="1">
    <location>
        <begin position="62"/>
        <end position="255"/>
    </location>
</feature>
<accession>A0AAJ0D584</accession>
<dbReference type="Gene3D" id="3.30.420.10">
    <property type="entry name" value="Ribonuclease H-like superfamily/Ribonuclease H"/>
    <property type="match status" value="1"/>
</dbReference>
<evidence type="ECO:0000313" key="3">
    <source>
        <dbReference type="Proteomes" id="UP001271007"/>
    </source>
</evidence>
<name>A0AAJ0D584_9PEZI</name>
<gene>
    <name evidence="2" type="ORF">LTR09_012447</name>
</gene>
<evidence type="ECO:0000313" key="2">
    <source>
        <dbReference type="EMBL" id="KAK3046034.1"/>
    </source>
</evidence>
<sequence length="265" mass="29829">MNGRSGTTREQLWEKELQELGDSGLYVSSGIESTCAQESKLGPIGRRSCFVALQTAMKSELIDTSPLLKAFLDSMKDIEGEPPSLYLDLEGNNLSQLGTLSLVTVLVQLRERLYLINVTTLGRDAFDVAGSDGRSLRSILESSKIIKVFFDIRNDSDALYSLYDVHVRGIWDLQLMELASRSSQKKCVNGLARCIERDSRLRYEDKAEWQRVKEKGHGLFDPNRGGSYAVFDQRPLSSEIEHYCTQDVAFMPHLCEVYRGKLCDA</sequence>
<keyword evidence="3" id="KW-1185">Reference proteome</keyword>
<dbReference type="Pfam" id="PF01612">
    <property type="entry name" value="DNA_pol_A_exo1"/>
    <property type="match status" value="1"/>
</dbReference>
<dbReference type="PANTHER" id="PTHR43040:SF1">
    <property type="entry name" value="RIBONUCLEASE D"/>
    <property type="match status" value="1"/>
</dbReference>
<comment type="caution">
    <text evidence="2">The sequence shown here is derived from an EMBL/GenBank/DDBJ whole genome shotgun (WGS) entry which is preliminary data.</text>
</comment>
<dbReference type="SUPFAM" id="SSF53098">
    <property type="entry name" value="Ribonuclease H-like"/>
    <property type="match status" value="1"/>
</dbReference>
<dbReference type="InterPro" id="IPR012337">
    <property type="entry name" value="RNaseH-like_sf"/>
</dbReference>